<keyword evidence="10" id="KW-1185">Reference proteome</keyword>
<keyword evidence="5 7" id="KW-1133">Transmembrane helix</keyword>
<feature type="transmembrane region" description="Helical" evidence="7">
    <location>
        <begin position="202"/>
        <end position="224"/>
    </location>
</feature>
<feature type="transmembrane region" description="Helical" evidence="7">
    <location>
        <begin position="469"/>
        <end position="493"/>
    </location>
</feature>
<keyword evidence="4 7" id="KW-0812">Transmembrane</keyword>
<feature type="transmembrane region" description="Helical" evidence="7">
    <location>
        <begin position="313"/>
        <end position="340"/>
    </location>
</feature>
<organism evidence="9 10">
    <name type="scientific">Mortierella isabellina</name>
    <name type="common">Filamentous fungus</name>
    <name type="synonym">Umbelopsis isabellina</name>
    <dbReference type="NCBI Taxonomy" id="91625"/>
    <lineage>
        <taxon>Eukaryota</taxon>
        <taxon>Fungi</taxon>
        <taxon>Fungi incertae sedis</taxon>
        <taxon>Mucoromycota</taxon>
        <taxon>Mucoromycotina</taxon>
        <taxon>Umbelopsidomycetes</taxon>
        <taxon>Umbelopsidales</taxon>
        <taxon>Umbelopsidaceae</taxon>
        <taxon>Umbelopsis</taxon>
    </lineage>
</organism>
<feature type="transmembrane region" description="Helical" evidence="7">
    <location>
        <begin position="352"/>
        <end position="374"/>
    </location>
</feature>
<dbReference type="PANTHER" id="PTHR23503:SF8">
    <property type="entry name" value="FACILITATED GLUCOSE TRANSPORTER PROTEIN 1"/>
    <property type="match status" value="1"/>
</dbReference>
<protein>
    <recommendedName>
        <fullName evidence="8">Major facilitator superfamily (MFS) profile domain-containing protein</fullName>
    </recommendedName>
</protein>
<dbReference type="PROSITE" id="PS50850">
    <property type="entry name" value="MFS"/>
    <property type="match status" value="1"/>
</dbReference>
<evidence type="ECO:0000313" key="10">
    <source>
        <dbReference type="Proteomes" id="UP000654370"/>
    </source>
</evidence>
<feature type="non-terminal residue" evidence="9">
    <location>
        <position position="1"/>
    </location>
</feature>
<name>A0A8H7PYV7_MORIS</name>
<evidence type="ECO:0000256" key="1">
    <source>
        <dbReference type="ARBA" id="ARBA00004141"/>
    </source>
</evidence>
<evidence type="ECO:0000256" key="4">
    <source>
        <dbReference type="ARBA" id="ARBA00022692"/>
    </source>
</evidence>
<feature type="transmembrane region" description="Helical" evidence="7">
    <location>
        <begin position="21"/>
        <end position="39"/>
    </location>
</feature>
<comment type="caution">
    <text evidence="9">The sequence shown here is derived from an EMBL/GenBank/DDBJ whole genome shotgun (WGS) entry which is preliminary data.</text>
</comment>
<dbReference type="InterPro" id="IPR020846">
    <property type="entry name" value="MFS_dom"/>
</dbReference>
<feature type="transmembrane region" description="Helical" evidence="7">
    <location>
        <begin position="116"/>
        <end position="135"/>
    </location>
</feature>
<dbReference type="Proteomes" id="UP000654370">
    <property type="component" value="Unassembled WGS sequence"/>
</dbReference>
<evidence type="ECO:0000256" key="2">
    <source>
        <dbReference type="ARBA" id="ARBA00010992"/>
    </source>
</evidence>
<dbReference type="InterPro" id="IPR005828">
    <property type="entry name" value="MFS_sugar_transport-like"/>
</dbReference>
<dbReference type="InterPro" id="IPR005829">
    <property type="entry name" value="Sugar_transporter_CS"/>
</dbReference>
<dbReference type="EMBL" id="JAEPQZ010000004">
    <property type="protein sequence ID" value="KAG2182323.1"/>
    <property type="molecule type" value="Genomic_DNA"/>
</dbReference>
<comment type="subcellular location">
    <subcellularLocation>
        <location evidence="1">Membrane</location>
        <topology evidence="1">Multi-pass membrane protein</topology>
    </subcellularLocation>
</comment>
<feature type="domain" description="Major facilitator superfamily (MFS) profile" evidence="8">
    <location>
        <begin position="26"/>
        <end position="497"/>
    </location>
</feature>
<feature type="transmembrane region" description="Helical" evidence="7">
    <location>
        <begin position="141"/>
        <end position="162"/>
    </location>
</feature>
<evidence type="ECO:0000259" key="8">
    <source>
        <dbReference type="PROSITE" id="PS50850"/>
    </source>
</evidence>
<keyword evidence="3" id="KW-0813">Transport</keyword>
<dbReference type="SUPFAM" id="SSF103473">
    <property type="entry name" value="MFS general substrate transporter"/>
    <property type="match status" value="1"/>
</dbReference>
<dbReference type="InterPro" id="IPR036259">
    <property type="entry name" value="MFS_trans_sf"/>
</dbReference>
<dbReference type="Pfam" id="PF00083">
    <property type="entry name" value="Sugar_tr"/>
    <property type="match status" value="1"/>
</dbReference>
<evidence type="ECO:0000256" key="5">
    <source>
        <dbReference type="ARBA" id="ARBA00022989"/>
    </source>
</evidence>
<dbReference type="PROSITE" id="PS00217">
    <property type="entry name" value="SUGAR_TRANSPORT_2"/>
    <property type="match status" value="1"/>
</dbReference>
<evidence type="ECO:0000256" key="3">
    <source>
        <dbReference type="ARBA" id="ARBA00022448"/>
    </source>
</evidence>
<dbReference type="GO" id="GO:0015149">
    <property type="term" value="F:hexose transmembrane transporter activity"/>
    <property type="evidence" value="ECO:0007669"/>
    <property type="project" value="TreeGrafter"/>
</dbReference>
<dbReference type="AlphaFoldDB" id="A0A8H7PYV7"/>
<feature type="transmembrane region" description="Helical" evidence="7">
    <location>
        <begin position="381"/>
        <end position="407"/>
    </location>
</feature>
<comment type="similarity">
    <text evidence="2">Belongs to the major facilitator superfamily. Sugar transporter (TC 2.A.1.1) family.</text>
</comment>
<reference evidence="9" key="1">
    <citation type="submission" date="2020-12" db="EMBL/GenBank/DDBJ databases">
        <title>Metabolic potential, ecology and presence of endohyphal bacteria is reflected in genomic diversity of Mucoromycotina.</title>
        <authorList>
            <person name="Muszewska A."/>
            <person name="Okrasinska A."/>
            <person name="Steczkiewicz K."/>
            <person name="Drgas O."/>
            <person name="Orlowska M."/>
            <person name="Perlinska-Lenart U."/>
            <person name="Aleksandrzak-Piekarczyk T."/>
            <person name="Szatraj K."/>
            <person name="Zielenkiewicz U."/>
            <person name="Pilsyk S."/>
            <person name="Malc E."/>
            <person name="Mieczkowski P."/>
            <person name="Kruszewska J.S."/>
            <person name="Biernat P."/>
            <person name="Pawlowska J."/>
        </authorList>
    </citation>
    <scope>NUCLEOTIDE SEQUENCE</scope>
    <source>
        <strain evidence="9">WA0000067209</strain>
    </source>
</reference>
<gene>
    <name evidence="9" type="ORF">INT43_007253</name>
</gene>
<keyword evidence="6 7" id="KW-0472">Membrane</keyword>
<dbReference type="GO" id="GO:0016020">
    <property type="term" value="C:membrane"/>
    <property type="evidence" value="ECO:0007669"/>
    <property type="project" value="UniProtKB-SubCell"/>
</dbReference>
<proteinExistence type="inferred from homology"/>
<feature type="transmembrane region" description="Helical" evidence="7">
    <location>
        <begin position="413"/>
        <end position="432"/>
    </location>
</feature>
<dbReference type="OrthoDB" id="4540492at2759"/>
<evidence type="ECO:0000256" key="6">
    <source>
        <dbReference type="ARBA" id="ARBA00023136"/>
    </source>
</evidence>
<evidence type="ECO:0000256" key="7">
    <source>
        <dbReference type="SAM" id="Phobius"/>
    </source>
</evidence>
<dbReference type="PANTHER" id="PTHR23503">
    <property type="entry name" value="SOLUTE CARRIER FAMILY 2"/>
    <property type="match status" value="1"/>
</dbReference>
<feature type="transmembrane region" description="Helical" evidence="7">
    <location>
        <begin position="84"/>
        <end position="104"/>
    </location>
</feature>
<feature type="transmembrane region" description="Helical" evidence="7">
    <location>
        <begin position="439"/>
        <end position="463"/>
    </location>
</feature>
<feature type="transmembrane region" description="Helical" evidence="7">
    <location>
        <begin position="174"/>
        <end position="196"/>
    </location>
</feature>
<dbReference type="InterPro" id="IPR045263">
    <property type="entry name" value="GLUT"/>
</dbReference>
<dbReference type="InterPro" id="IPR003663">
    <property type="entry name" value="Sugar/inositol_transpt"/>
</dbReference>
<accession>A0A8H7PYV7</accession>
<evidence type="ECO:0000313" key="9">
    <source>
        <dbReference type="EMBL" id="KAG2182323.1"/>
    </source>
</evidence>
<dbReference type="Gene3D" id="1.20.1250.20">
    <property type="entry name" value="MFS general substrate transporter like domains"/>
    <property type="match status" value="1"/>
</dbReference>
<dbReference type="PRINTS" id="PR00171">
    <property type="entry name" value="SUGRTRNSPORT"/>
</dbReference>
<sequence length="535" mass="57381">NLSIQMDSKPIRDSREAGVRPFVLFCAIIASLGTFNSGMNTVCTNALRCSALNIPGDYVRNCPEPGIQNYPGSSLPQCIPMSDWVWGVATGMFAIGGLIGSAIAKYMSENFGRRNSMIMINVTFIIGAALLSTATTSGQFAVGRIFVGIGSGFSTVVVSVYIAEIAPPKNRGALGTLLQLMTTIGILVIEAIGLGLRSPVGWRIATVITVVPAIVQMVCLPFCAKSPRWLISKNRIDEAQIELLRLRHGDIEQEFQEMVSSAQKKKIGEKEAAMAGTTDLPAEGDSAVVDESAPTPYESEIALSVPELLRIPVFLKLTICMMIMHGGSQLSGINAIMYYSTTIFQISFGDNAPYVTVGVGALNVCLTVVSLLVIDRLGRKALLIISEFGMCIFCVIMTISVVFGIAALQVVCIMLFVCCFAVGLGVIPFIYTAEVYPTYAVGAATSMALVVNWFFNFIIGLIYPTLQAALGGYVFLIFAGIGLVHGIFTIFFIRETKGKSIETIGKEMGWIDINPREIKGVEPAPAVAAPVDEKA</sequence>
<dbReference type="PROSITE" id="PS00216">
    <property type="entry name" value="SUGAR_TRANSPORT_1"/>
    <property type="match status" value="1"/>
</dbReference>